<evidence type="ECO:0000256" key="1">
    <source>
        <dbReference type="ARBA" id="ARBA00004141"/>
    </source>
</evidence>
<keyword evidence="4 6" id="KW-0472">Membrane</keyword>
<comment type="subcellular location">
    <subcellularLocation>
        <location evidence="1">Membrane</location>
        <topology evidence="1">Multi-pass membrane protein</topology>
    </subcellularLocation>
</comment>
<evidence type="ECO:0000256" key="3">
    <source>
        <dbReference type="ARBA" id="ARBA00022989"/>
    </source>
</evidence>
<feature type="compositionally biased region" description="Polar residues" evidence="5">
    <location>
        <begin position="1"/>
        <end position="10"/>
    </location>
</feature>
<feature type="region of interest" description="Disordered" evidence="5">
    <location>
        <begin position="1"/>
        <end position="21"/>
    </location>
</feature>
<protein>
    <submittedName>
        <fullName evidence="7">DUF4870 domain-containing protein</fullName>
    </submittedName>
</protein>
<evidence type="ECO:0000256" key="5">
    <source>
        <dbReference type="SAM" id="MobiDB-lite"/>
    </source>
</evidence>
<evidence type="ECO:0000313" key="8">
    <source>
        <dbReference type="Proteomes" id="UP000504882"/>
    </source>
</evidence>
<accession>A0ABY2E6Q8</accession>
<dbReference type="EMBL" id="SMNA01000003">
    <property type="protein sequence ID" value="TDE95877.1"/>
    <property type="molecule type" value="Genomic_DNA"/>
</dbReference>
<evidence type="ECO:0000313" key="7">
    <source>
        <dbReference type="EMBL" id="TDE95877.1"/>
    </source>
</evidence>
<feature type="transmembrane region" description="Helical" evidence="6">
    <location>
        <begin position="72"/>
        <end position="96"/>
    </location>
</feature>
<keyword evidence="3 6" id="KW-1133">Transmembrane helix</keyword>
<name>A0ABY2E6Q8_9MICO</name>
<keyword evidence="8" id="KW-1185">Reference proteome</keyword>
<evidence type="ECO:0000256" key="4">
    <source>
        <dbReference type="ARBA" id="ARBA00023136"/>
    </source>
</evidence>
<feature type="transmembrane region" description="Helical" evidence="6">
    <location>
        <begin position="102"/>
        <end position="121"/>
    </location>
</feature>
<organism evidence="7 8">
    <name type="scientific">Occultella glacieicola</name>
    <dbReference type="NCBI Taxonomy" id="2518684"/>
    <lineage>
        <taxon>Bacteria</taxon>
        <taxon>Bacillati</taxon>
        <taxon>Actinomycetota</taxon>
        <taxon>Actinomycetes</taxon>
        <taxon>Micrococcales</taxon>
        <taxon>Ruaniaceae</taxon>
        <taxon>Occultella</taxon>
    </lineage>
</organism>
<comment type="caution">
    <text evidence="7">The sequence shown here is derived from an EMBL/GenBank/DDBJ whole genome shotgun (WGS) entry which is preliminary data.</text>
</comment>
<gene>
    <name evidence="7" type="ORF">EXU48_06345</name>
</gene>
<evidence type="ECO:0000256" key="6">
    <source>
        <dbReference type="SAM" id="Phobius"/>
    </source>
</evidence>
<feature type="transmembrane region" description="Helical" evidence="6">
    <location>
        <begin position="38"/>
        <end position="60"/>
    </location>
</feature>
<sequence length="139" mass="15180">MKECTVSQYPATGPGYGDPRNNEGSNKTLAILAHLSPIIAMVLSAGLVSFLGPLLVWLIWKDRGPLVRNAAASSFNFNITVWVVTIVGWICFLTIVLIPVAIVLWAVVWIGQIVLSIIGAMRASNGEVYRYPFQVPILK</sequence>
<dbReference type="Proteomes" id="UP000504882">
    <property type="component" value="Unassembled WGS sequence"/>
</dbReference>
<keyword evidence="2 6" id="KW-0812">Transmembrane</keyword>
<dbReference type="Pfam" id="PF09685">
    <property type="entry name" value="MamF_MmsF"/>
    <property type="match status" value="1"/>
</dbReference>
<proteinExistence type="predicted"/>
<evidence type="ECO:0000256" key="2">
    <source>
        <dbReference type="ARBA" id="ARBA00022692"/>
    </source>
</evidence>
<reference evidence="7 8" key="1">
    <citation type="submission" date="2019-03" db="EMBL/GenBank/DDBJ databases">
        <title>Genomic features of bacteria from cold environments.</title>
        <authorList>
            <person name="Shen L."/>
        </authorList>
    </citation>
    <scope>NUCLEOTIDE SEQUENCE [LARGE SCALE GENOMIC DNA]</scope>
    <source>
        <strain evidence="8">T3246-1</strain>
    </source>
</reference>
<dbReference type="InterPro" id="IPR019109">
    <property type="entry name" value="MamF_MmsF"/>
</dbReference>